<gene>
    <name evidence="1" type="ORF">S01H4_19836</name>
</gene>
<dbReference type="AlphaFoldDB" id="X0ZG68"/>
<sequence length="76" mass="7844">MASEDVSVSVSSNNSDAMTVVVPEDPVVAMDVTASPVSTVYDDANKKKRKNIITAEMAVDALLTANVGTLGKVAFG</sequence>
<reference evidence="1" key="1">
    <citation type="journal article" date="2014" name="Front. Microbiol.">
        <title>High frequency of phylogenetically diverse reductive dehalogenase-homologous genes in deep subseafloor sedimentary metagenomes.</title>
        <authorList>
            <person name="Kawai M."/>
            <person name="Futagami T."/>
            <person name="Toyoda A."/>
            <person name="Takaki Y."/>
            <person name="Nishi S."/>
            <person name="Hori S."/>
            <person name="Arai W."/>
            <person name="Tsubouchi T."/>
            <person name="Morono Y."/>
            <person name="Uchiyama I."/>
            <person name="Ito T."/>
            <person name="Fujiyama A."/>
            <person name="Inagaki F."/>
            <person name="Takami H."/>
        </authorList>
    </citation>
    <scope>NUCLEOTIDE SEQUENCE</scope>
    <source>
        <strain evidence="1">Expedition CK06-06</strain>
    </source>
</reference>
<evidence type="ECO:0000313" key="1">
    <source>
        <dbReference type="EMBL" id="GAG59328.1"/>
    </source>
</evidence>
<protein>
    <submittedName>
        <fullName evidence="1">Uncharacterized protein</fullName>
    </submittedName>
</protein>
<organism evidence="1">
    <name type="scientific">marine sediment metagenome</name>
    <dbReference type="NCBI Taxonomy" id="412755"/>
    <lineage>
        <taxon>unclassified sequences</taxon>
        <taxon>metagenomes</taxon>
        <taxon>ecological metagenomes</taxon>
    </lineage>
</organism>
<dbReference type="EMBL" id="BART01008875">
    <property type="protein sequence ID" value="GAG59328.1"/>
    <property type="molecule type" value="Genomic_DNA"/>
</dbReference>
<proteinExistence type="predicted"/>
<accession>X0ZG68</accession>
<comment type="caution">
    <text evidence="1">The sequence shown here is derived from an EMBL/GenBank/DDBJ whole genome shotgun (WGS) entry which is preliminary data.</text>
</comment>
<name>X0ZG68_9ZZZZ</name>